<dbReference type="InterPro" id="IPR004843">
    <property type="entry name" value="Calcineurin-like_PHP"/>
</dbReference>
<proteinExistence type="predicted"/>
<evidence type="ECO:0000256" key="3">
    <source>
        <dbReference type="SAM" id="MobiDB-lite"/>
    </source>
</evidence>
<gene>
    <name evidence="5" type="ORF">WOB96_01325</name>
</gene>
<dbReference type="Gene3D" id="3.60.21.10">
    <property type="match status" value="1"/>
</dbReference>
<dbReference type="InterPro" id="IPR016538">
    <property type="entry name" value="UCP008292"/>
</dbReference>
<evidence type="ECO:0000256" key="2">
    <source>
        <dbReference type="ARBA" id="ARBA00022801"/>
    </source>
</evidence>
<organism evidence="5 6">
    <name type="scientific">Thermithiobacillus plumbiphilus</name>
    <dbReference type="NCBI Taxonomy" id="1729899"/>
    <lineage>
        <taxon>Bacteria</taxon>
        <taxon>Pseudomonadati</taxon>
        <taxon>Pseudomonadota</taxon>
        <taxon>Acidithiobacillia</taxon>
        <taxon>Acidithiobacillales</taxon>
        <taxon>Thermithiobacillaceae</taxon>
        <taxon>Thermithiobacillus</taxon>
    </lineage>
</organism>
<accession>A0ABU9D4P9</accession>
<keyword evidence="1" id="KW-0479">Metal-binding</keyword>
<dbReference type="PANTHER" id="PTHR31302">
    <property type="entry name" value="TRANSMEMBRANE PROTEIN WITH METALLOPHOSPHOESTERASE DOMAIN-RELATED"/>
    <property type="match status" value="1"/>
</dbReference>
<feature type="domain" description="Calcineurin-like phosphoesterase" evidence="4">
    <location>
        <begin position="8"/>
        <end position="208"/>
    </location>
</feature>
<dbReference type="RefSeq" id="WP_341369458.1">
    <property type="nucleotide sequence ID" value="NZ_JBBPCO010000001.1"/>
</dbReference>
<name>A0ABU9D4P9_9PROT</name>
<dbReference type="InterPro" id="IPR051158">
    <property type="entry name" value="Metallophosphoesterase_sf"/>
</dbReference>
<keyword evidence="6" id="KW-1185">Reference proteome</keyword>
<dbReference type="Pfam" id="PF00149">
    <property type="entry name" value="Metallophos"/>
    <property type="match status" value="1"/>
</dbReference>
<protein>
    <submittedName>
        <fullName evidence="5">Metallophosphoesterase</fullName>
    </submittedName>
</protein>
<keyword evidence="2" id="KW-0378">Hydrolase</keyword>
<dbReference type="InterPro" id="IPR029052">
    <property type="entry name" value="Metallo-depent_PP-like"/>
</dbReference>
<evidence type="ECO:0000313" key="6">
    <source>
        <dbReference type="Proteomes" id="UP001446205"/>
    </source>
</evidence>
<dbReference type="PANTHER" id="PTHR31302:SF31">
    <property type="entry name" value="PHOSPHODIESTERASE YAEI"/>
    <property type="match status" value="1"/>
</dbReference>
<comment type="caution">
    <text evidence="5">The sequence shown here is derived from an EMBL/GenBank/DDBJ whole genome shotgun (WGS) entry which is preliminary data.</text>
</comment>
<dbReference type="Proteomes" id="UP001446205">
    <property type="component" value="Unassembled WGS sequence"/>
</dbReference>
<reference evidence="5 6" key="1">
    <citation type="submission" date="2024-04" db="EMBL/GenBank/DDBJ databases">
        <authorList>
            <person name="Abashina T."/>
            <person name="Shaikin A."/>
        </authorList>
    </citation>
    <scope>NUCLEOTIDE SEQUENCE [LARGE SCALE GENOMIC DNA]</scope>
    <source>
        <strain evidence="5 6">AAFK</strain>
    </source>
</reference>
<evidence type="ECO:0000313" key="5">
    <source>
        <dbReference type="EMBL" id="MEK8088394.1"/>
    </source>
</evidence>
<evidence type="ECO:0000256" key="1">
    <source>
        <dbReference type="ARBA" id="ARBA00022723"/>
    </source>
</evidence>
<dbReference type="PIRSF" id="PIRSF008292">
    <property type="entry name" value="UCP008292"/>
    <property type="match status" value="1"/>
</dbReference>
<feature type="region of interest" description="Disordered" evidence="3">
    <location>
        <begin position="245"/>
        <end position="267"/>
    </location>
</feature>
<dbReference type="EMBL" id="JBBPCO010000001">
    <property type="protein sequence ID" value="MEK8088394.1"/>
    <property type="molecule type" value="Genomic_DNA"/>
</dbReference>
<dbReference type="SUPFAM" id="SSF56300">
    <property type="entry name" value="Metallo-dependent phosphatases"/>
    <property type="match status" value="1"/>
</dbReference>
<evidence type="ECO:0000259" key="4">
    <source>
        <dbReference type="Pfam" id="PF00149"/>
    </source>
</evidence>
<sequence>MAQQEQVRVAAVGDLHVGPSSAGAHRDAMAHVNQDADLLLLCGDLTNFGTVEEMAMMLEELSGVTIPILSVLGNHDYESGQEKELLAMMRRRGIHVLDEGEPYQYNDWLGFAGVKGFCGGYARGSLSPFGEAAIKRFVQESLDEIFRLELALRKLPTPVRVVLYHYGPVIDTVRGEPLEIYPFLGTSRLAEPLDNYDVSACFHGHAHRGSLRGKTLSGIPVFNVALPVLKALELPRPYYVHTLCKPEEERRQQGTPERRQQPEKPPA</sequence>